<dbReference type="Proteomes" id="UP000095237">
    <property type="component" value="Unassembled WGS sequence"/>
</dbReference>
<reference evidence="2 3" key="1">
    <citation type="submission" date="2015-11" db="EMBL/GenBank/DDBJ databases">
        <title>Evidence for parallel genomic evolution in an endosymbiosis of termite gut flagellates.</title>
        <authorList>
            <person name="Zheng H."/>
        </authorList>
    </citation>
    <scope>NUCLEOTIDE SEQUENCE [LARGE SCALE GENOMIC DNA]</scope>
    <source>
        <strain evidence="2 3">CET450</strain>
    </source>
</reference>
<dbReference type="InterPro" id="IPR011604">
    <property type="entry name" value="PDDEXK-like_dom_sf"/>
</dbReference>
<dbReference type="Gene3D" id="3.90.320.10">
    <property type="match status" value="1"/>
</dbReference>
<dbReference type="InterPro" id="IPR027417">
    <property type="entry name" value="P-loop_NTPase"/>
</dbReference>
<keyword evidence="3" id="KW-1185">Reference proteome</keyword>
<name>A0A1E5IJ70_ENDTX</name>
<gene>
    <name evidence="2" type="ORF">ATZ36_00825</name>
</gene>
<proteinExistence type="predicted"/>
<dbReference type="AlphaFoldDB" id="A0A1E5IJ70"/>
<accession>A0A1E5IJ70</accession>
<dbReference type="EMBL" id="LNVX01000324">
    <property type="protein sequence ID" value="OEG70474.1"/>
    <property type="molecule type" value="Genomic_DNA"/>
</dbReference>
<dbReference type="InterPro" id="IPR038726">
    <property type="entry name" value="PDDEXK_AddAB-type"/>
</dbReference>
<protein>
    <recommendedName>
        <fullName evidence="1">PD-(D/E)XK endonuclease-like domain-containing protein</fullName>
    </recommendedName>
</protein>
<evidence type="ECO:0000259" key="1">
    <source>
        <dbReference type="Pfam" id="PF12705"/>
    </source>
</evidence>
<organism evidence="2 3">
    <name type="scientific">Endomicrobium trichonymphae</name>
    <dbReference type="NCBI Taxonomy" id="1408204"/>
    <lineage>
        <taxon>Bacteria</taxon>
        <taxon>Pseudomonadati</taxon>
        <taxon>Elusimicrobiota</taxon>
        <taxon>Endomicrobiia</taxon>
        <taxon>Endomicrobiales</taxon>
        <taxon>Endomicrobiaceae</taxon>
        <taxon>Candidatus Endomicrobiellum</taxon>
    </lineage>
</organism>
<evidence type="ECO:0000313" key="2">
    <source>
        <dbReference type="EMBL" id="OEG70474.1"/>
    </source>
</evidence>
<evidence type="ECO:0000313" key="3">
    <source>
        <dbReference type="Proteomes" id="UP000095237"/>
    </source>
</evidence>
<dbReference type="SUPFAM" id="SSF52540">
    <property type="entry name" value="P-loop containing nucleoside triphosphate hydrolases"/>
    <property type="match status" value="1"/>
</dbReference>
<feature type="domain" description="PD-(D/E)XK endonuclease-like" evidence="1">
    <location>
        <begin position="683"/>
        <end position="949"/>
    </location>
</feature>
<comment type="caution">
    <text evidence="2">The sequence shown here is derived from an EMBL/GenBank/DDBJ whole genome shotgun (WGS) entry which is preliminary data.</text>
</comment>
<sequence length="950" mass="110205">MQHNKNSLSLKYKWEHKMSGKILNIDVHESIIDFTADYIFKSDKKAALISGGRRPFLFIKKKLAEKQKKAFFPPKFFTNDEFIEEIIFDNAELIKISDIEAAFMIFEIVKNESPQLLKSNTSFASFMEWSFEILSFIEQLDLENVSEDKLKAIKANAEIGYDVPENINSLLKNIFKIRKTFYSSLEKSSKTTKGHSFLKAATIESHLLAGNFDEIILMAPFYLHKVEIEIFKKIYNAGKLTIFIQGNPEKYEVLMRIYSAFGEPLPGIENKKDEYKLNIYSAFDDQSQGALLKNLISGYSENDLDKTAVIVPDSKMLQSVISEISIVTDRYNVSAGYPAGKTPIFSLLNAIIEAQLSRKGQHYYSKDVMKVLTNPLIKNMEFLRESSVSRIAVYKIEEALNQDSESCLSGRMFVSFKEIIGEKQLIDEINLAVNEVWEYTAPEEIMKMLKEIFDVFFISWEKIKTLNNMSYVLSELLEKIYSLSTAGSYSLNVEAAEMLLSLAKELKFGEVSQAKFQNEDVLNAFKKLIKNKRIALPGSPLKGLQILGLLESRNLSFENVFIAGMTDSAIPTAKKEYSLIPKDIMYALGIGIAKKELEIQQYHFDRLIAGAKNLNLIYPDNDKDERSRFVESLIWNKQLENKDINIVKINKFVLPKFLTKQPAKRKYAKTKEIKEYLKNMSYTYSKIDAYLNCSLKFYFMYVLMLDERTKVGQEISTGDIGKFVHSFLKDALYEKLDSKKLQTLEFEKEYLKKFENSFNNSLYFKFREDNFMIKEVLLYRMKSILHYEKLRSYKNIYGCEKKYSSNIKTAAGETYKFNCRIDRIDTDGKNYMIFDYKTGVVPNSIVSNKYFDLMSNNFDKQNIKKAVRSMQLPLYKNIFEKETGFDVWECGIYDIKKAEIIKFPQKKEIYDKCIDLVRALLDEINDGENFEFDEEDKVNCKICKYFYICT</sequence>
<dbReference type="Pfam" id="PF12705">
    <property type="entry name" value="PDDEXK_1"/>
    <property type="match status" value="1"/>
</dbReference>